<keyword evidence="3" id="KW-1003">Cell membrane</keyword>
<evidence type="ECO:0000256" key="8">
    <source>
        <dbReference type="ARBA" id="ARBA00038436"/>
    </source>
</evidence>
<dbReference type="RefSeq" id="WP_170938488.1">
    <property type="nucleotide sequence ID" value="NZ_JPUA01000014.1"/>
</dbReference>
<comment type="similarity">
    <text evidence="8 9">Belongs to the TRAP transporter small permease family.</text>
</comment>
<keyword evidence="12" id="KW-1185">Reference proteome</keyword>
<evidence type="ECO:0000256" key="9">
    <source>
        <dbReference type="RuleBase" id="RU369079"/>
    </source>
</evidence>
<evidence type="ECO:0000256" key="5">
    <source>
        <dbReference type="ARBA" id="ARBA00022692"/>
    </source>
</evidence>
<evidence type="ECO:0000259" key="10">
    <source>
        <dbReference type="Pfam" id="PF04290"/>
    </source>
</evidence>
<gene>
    <name evidence="11" type="ORF">JI62_05835</name>
</gene>
<feature type="transmembrane region" description="Helical" evidence="9">
    <location>
        <begin position="82"/>
        <end position="103"/>
    </location>
</feature>
<evidence type="ECO:0000256" key="6">
    <source>
        <dbReference type="ARBA" id="ARBA00022989"/>
    </source>
</evidence>
<dbReference type="GO" id="GO:0022857">
    <property type="term" value="F:transmembrane transporter activity"/>
    <property type="evidence" value="ECO:0007669"/>
    <property type="project" value="UniProtKB-UniRule"/>
</dbReference>
<comment type="subcellular location">
    <subcellularLocation>
        <location evidence="1 9">Cell inner membrane</location>
        <topology evidence="1 9">Multi-pass membrane protein</topology>
    </subcellularLocation>
</comment>
<evidence type="ECO:0000256" key="4">
    <source>
        <dbReference type="ARBA" id="ARBA00022519"/>
    </source>
</evidence>
<keyword evidence="6 9" id="KW-1133">Transmembrane helix</keyword>
<sequence>MEMISRILKILIGLLLAALVAVVTLGVVYRYFLQSSLYWGTEVPNIILVWLVFLGSVAAYHQHSHIAFTVVSEMLPGWLGRWNDVIVLMVTLLFFSIMLWQGALMTQQSMTSYTEALRIPKAWVYGAIPVSSSLIVLMVLARLGPALKTAVRRDA</sequence>
<evidence type="ECO:0000256" key="3">
    <source>
        <dbReference type="ARBA" id="ARBA00022475"/>
    </source>
</evidence>
<reference evidence="11 12" key="1">
    <citation type="submission" date="2014-08" db="EMBL/GenBank/DDBJ databases">
        <title>Draft genome sequence of a novel L-asparaginase producing marine bacterium, Halomonas campaniensis.</title>
        <authorList>
            <person name="Sundarakrishnan B."/>
            <person name="Moushumi Priya A."/>
            <person name="Raman G."/>
            <person name="Sakthivel N."/>
            <person name="Park S."/>
            <person name="Jayachandran S."/>
        </authorList>
    </citation>
    <scope>NUCLEOTIDE SEQUENCE [LARGE SCALE GENOMIC DNA]</scope>
    <source>
        <strain evidence="11 12">SK03</strain>
    </source>
</reference>
<proteinExistence type="inferred from homology"/>
<dbReference type="Pfam" id="PF04290">
    <property type="entry name" value="DctQ"/>
    <property type="match status" value="1"/>
</dbReference>
<dbReference type="PANTHER" id="PTHR35011">
    <property type="entry name" value="2,3-DIKETO-L-GULONATE TRAP TRANSPORTER SMALL PERMEASE PROTEIN YIAM"/>
    <property type="match status" value="1"/>
</dbReference>
<keyword evidence="2 9" id="KW-0813">Transport</keyword>
<comment type="caution">
    <text evidence="11">The sequence shown here is derived from an EMBL/GenBank/DDBJ whole genome shotgun (WGS) entry which is preliminary data.</text>
</comment>
<feature type="transmembrane region" description="Helical" evidence="9">
    <location>
        <begin position="123"/>
        <end position="143"/>
    </location>
</feature>
<dbReference type="InterPro" id="IPR007387">
    <property type="entry name" value="TRAP_DctQ"/>
</dbReference>
<dbReference type="GO" id="GO:0015740">
    <property type="term" value="P:C4-dicarboxylate transport"/>
    <property type="evidence" value="ECO:0007669"/>
    <property type="project" value="TreeGrafter"/>
</dbReference>
<protein>
    <recommendedName>
        <fullName evidence="9">TRAP transporter small permease protein</fullName>
    </recommendedName>
</protein>
<evidence type="ECO:0000313" key="11">
    <source>
        <dbReference type="EMBL" id="OWV30606.1"/>
    </source>
</evidence>
<accession>A0A246S2M6</accession>
<evidence type="ECO:0000256" key="7">
    <source>
        <dbReference type="ARBA" id="ARBA00023136"/>
    </source>
</evidence>
<dbReference type="Proteomes" id="UP000197334">
    <property type="component" value="Unassembled WGS sequence"/>
</dbReference>
<dbReference type="InterPro" id="IPR055348">
    <property type="entry name" value="DctQ"/>
</dbReference>
<evidence type="ECO:0000256" key="2">
    <source>
        <dbReference type="ARBA" id="ARBA00022448"/>
    </source>
</evidence>
<dbReference type="AlphaFoldDB" id="A0A246S2M6"/>
<feature type="domain" description="Tripartite ATP-independent periplasmic transporters DctQ component" evidence="10">
    <location>
        <begin position="19"/>
        <end position="143"/>
    </location>
</feature>
<dbReference type="EMBL" id="JPUA01000014">
    <property type="protein sequence ID" value="OWV30606.1"/>
    <property type="molecule type" value="Genomic_DNA"/>
</dbReference>
<comment type="function">
    <text evidence="9">Part of the tripartite ATP-independent periplasmic (TRAP) transport system.</text>
</comment>
<keyword evidence="4 9" id="KW-0997">Cell inner membrane</keyword>
<keyword evidence="7 9" id="KW-0472">Membrane</keyword>
<evidence type="ECO:0000313" key="12">
    <source>
        <dbReference type="Proteomes" id="UP000197334"/>
    </source>
</evidence>
<dbReference type="PANTHER" id="PTHR35011:SF2">
    <property type="entry name" value="2,3-DIKETO-L-GULONATE TRAP TRANSPORTER SMALL PERMEASE PROTEIN YIAM"/>
    <property type="match status" value="1"/>
</dbReference>
<keyword evidence="5 9" id="KW-0812">Transmembrane</keyword>
<evidence type="ECO:0000256" key="1">
    <source>
        <dbReference type="ARBA" id="ARBA00004429"/>
    </source>
</evidence>
<organism evidence="11 12">
    <name type="scientific">Halomonas campaniensis</name>
    <dbReference type="NCBI Taxonomy" id="213554"/>
    <lineage>
        <taxon>Bacteria</taxon>
        <taxon>Pseudomonadati</taxon>
        <taxon>Pseudomonadota</taxon>
        <taxon>Gammaproteobacteria</taxon>
        <taxon>Oceanospirillales</taxon>
        <taxon>Halomonadaceae</taxon>
        <taxon>Halomonas</taxon>
    </lineage>
</organism>
<feature type="transmembrane region" description="Helical" evidence="9">
    <location>
        <begin position="7"/>
        <end position="31"/>
    </location>
</feature>
<feature type="transmembrane region" description="Helical" evidence="9">
    <location>
        <begin position="43"/>
        <end position="61"/>
    </location>
</feature>
<comment type="subunit">
    <text evidence="9">The complex comprises the extracytoplasmic solute receptor protein and the two transmembrane proteins.</text>
</comment>
<name>A0A246S2M6_9GAMM</name>
<dbReference type="GO" id="GO:0005886">
    <property type="term" value="C:plasma membrane"/>
    <property type="evidence" value="ECO:0007669"/>
    <property type="project" value="UniProtKB-SubCell"/>
</dbReference>